<dbReference type="AlphaFoldDB" id="A0AA38J556"/>
<dbReference type="EMBL" id="JALNTZ010000001">
    <property type="protein sequence ID" value="KAJ3665127.1"/>
    <property type="molecule type" value="Genomic_DNA"/>
</dbReference>
<gene>
    <name evidence="1" type="ORF">Zmor_000640</name>
</gene>
<protein>
    <submittedName>
        <fullName evidence="1">Uncharacterized protein</fullName>
    </submittedName>
</protein>
<reference evidence="1" key="1">
    <citation type="journal article" date="2023" name="G3 (Bethesda)">
        <title>Whole genome assemblies of Zophobas morio and Tenebrio molitor.</title>
        <authorList>
            <person name="Kaur S."/>
            <person name="Stinson S.A."/>
            <person name="diCenzo G.C."/>
        </authorList>
    </citation>
    <scope>NUCLEOTIDE SEQUENCE</scope>
    <source>
        <strain evidence="1">QUZm001</strain>
    </source>
</reference>
<evidence type="ECO:0000313" key="1">
    <source>
        <dbReference type="EMBL" id="KAJ3665127.1"/>
    </source>
</evidence>
<dbReference type="Proteomes" id="UP001168821">
    <property type="component" value="Unassembled WGS sequence"/>
</dbReference>
<organism evidence="1 2">
    <name type="scientific">Zophobas morio</name>
    <dbReference type="NCBI Taxonomy" id="2755281"/>
    <lineage>
        <taxon>Eukaryota</taxon>
        <taxon>Metazoa</taxon>
        <taxon>Ecdysozoa</taxon>
        <taxon>Arthropoda</taxon>
        <taxon>Hexapoda</taxon>
        <taxon>Insecta</taxon>
        <taxon>Pterygota</taxon>
        <taxon>Neoptera</taxon>
        <taxon>Endopterygota</taxon>
        <taxon>Coleoptera</taxon>
        <taxon>Polyphaga</taxon>
        <taxon>Cucujiformia</taxon>
        <taxon>Tenebrionidae</taxon>
        <taxon>Zophobas</taxon>
    </lineage>
</organism>
<accession>A0AA38J556</accession>
<evidence type="ECO:0000313" key="2">
    <source>
        <dbReference type="Proteomes" id="UP001168821"/>
    </source>
</evidence>
<proteinExistence type="predicted"/>
<comment type="caution">
    <text evidence="1">The sequence shown here is derived from an EMBL/GenBank/DDBJ whole genome shotgun (WGS) entry which is preliminary data.</text>
</comment>
<name>A0AA38J556_9CUCU</name>
<sequence>MRSIGINGSQQDNDIIISFPNEPTHFPDNGMTPTTIDFYLTKNVTPLHRPISLPDLHSNHNPVIVEIPFREKQPQLKNDATKKFTDCTKFRKTTDGLVTINTDIKTLEELDREVADFTNAIQKGYEGSTYLIKPKKRNDEIGDHTKQLTSLRNKESIKNKCTSLPNTFEL</sequence>
<keyword evidence="2" id="KW-1185">Reference proteome</keyword>